<feature type="compositionally biased region" description="Acidic residues" evidence="1">
    <location>
        <begin position="335"/>
        <end position="348"/>
    </location>
</feature>
<dbReference type="InterPro" id="IPR003870">
    <property type="entry name" value="DUF222"/>
</dbReference>
<feature type="compositionally biased region" description="Acidic residues" evidence="1">
    <location>
        <begin position="808"/>
        <end position="818"/>
    </location>
</feature>
<dbReference type="Gene3D" id="1.10.30.50">
    <property type="match status" value="1"/>
</dbReference>
<gene>
    <name evidence="3" type="ORF">GIS00_16350</name>
</gene>
<dbReference type="CDD" id="cd00085">
    <property type="entry name" value="HNHc"/>
    <property type="match status" value="1"/>
</dbReference>
<dbReference type="AlphaFoldDB" id="A0A7K1FN06"/>
<organism evidence="3 4">
    <name type="scientific">Nakamurella alba</name>
    <dbReference type="NCBI Taxonomy" id="2665158"/>
    <lineage>
        <taxon>Bacteria</taxon>
        <taxon>Bacillati</taxon>
        <taxon>Actinomycetota</taxon>
        <taxon>Actinomycetes</taxon>
        <taxon>Nakamurellales</taxon>
        <taxon>Nakamurellaceae</taxon>
        <taxon>Nakamurella</taxon>
    </lineage>
</organism>
<reference evidence="3 4" key="1">
    <citation type="submission" date="2019-11" db="EMBL/GenBank/DDBJ databases">
        <authorList>
            <person name="Jiang L.-Q."/>
        </authorList>
    </citation>
    <scope>NUCLEOTIDE SEQUENCE [LARGE SCALE GENOMIC DNA]</scope>
    <source>
        <strain evidence="3 4">YIM 132087</strain>
    </source>
</reference>
<feature type="region of interest" description="Disordered" evidence="1">
    <location>
        <begin position="797"/>
        <end position="818"/>
    </location>
</feature>
<feature type="region of interest" description="Disordered" evidence="1">
    <location>
        <begin position="314"/>
        <end position="573"/>
    </location>
</feature>
<name>A0A7K1FN06_9ACTN</name>
<proteinExistence type="predicted"/>
<keyword evidence="4" id="KW-1185">Reference proteome</keyword>
<evidence type="ECO:0000313" key="4">
    <source>
        <dbReference type="Proteomes" id="UP000460221"/>
    </source>
</evidence>
<evidence type="ECO:0000259" key="2">
    <source>
        <dbReference type="Pfam" id="PF02720"/>
    </source>
</evidence>
<feature type="domain" description="DUF222" evidence="2">
    <location>
        <begin position="111"/>
        <end position="285"/>
    </location>
</feature>
<feature type="compositionally biased region" description="Polar residues" evidence="1">
    <location>
        <begin position="314"/>
        <end position="325"/>
    </location>
</feature>
<comment type="caution">
    <text evidence="3">The sequence shown here is derived from an EMBL/GenBank/DDBJ whole genome shotgun (WGS) entry which is preliminary data.</text>
</comment>
<feature type="compositionally biased region" description="Basic residues" evidence="1">
    <location>
        <begin position="15"/>
        <end position="27"/>
    </location>
</feature>
<feature type="compositionally biased region" description="Acidic residues" evidence="1">
    <location>
        <begin position="465"/>
        <end position="474"/>
    </location>
</feature>
<accession>A0A7K1FN06</accession>
<sequence>MPRGGAAAGRGSAMNRRRARKDARKFKDRPMPPADACATTALKALTTLDPTKLHGSTLVDGIVAGHRAISYLHARMQPWLAELLSPELIPTAEGLLRHGAAAHADHPETIRAAAARRTMAAAEVAAGLVVSHITGGNHLGRAAVLVQDLPATLAMLERGALDMYRAKMIAERALRLDNPDLIPAFEQRALALVPGRSPGQLEKLLDRIIIDLQPKAESDAEDRAYTARQTGRTDLEHAMSRFYADITTEAALMIENLIDMIARTLGDDRTLPQRRADVLVAIFDRLAHGETISVADILTIAADLTNNPDLINQTNTTCDGDSETNAADDAMSGAAEDDMTVTDTDAADAADTTSTGNDAADGEADAADPDAGSDGHPSADSTEQDADGATDATDTDVDSHRAAAEPAESDIDDSNTPSDSKNEGPNENTSTADGPADHNSDHSGATDTPTPGVNEPSTTDPNDMAADDSVDVTEDPASPDIDTETAMPSDTAESEPEPPDGPPPAHATDQSDTTVPDRSPEPETFTSADESEQPEPSPPADNATDQSDTTMPDDTNDTETPDTTADPDQPYGPLTLDEFIAAAVPSERRPHQGWKPIAPFACKCAVQPCEIKLHDRDGEPLINDPIATRKLDTRPATHLVLTMDLDTYTDLAQHPGHLKNYGSISPDLARTIAAQLASVQLVIIDPATGAPLGASDRTYTPGIALARKVRLLSPTCTWIGCSKPAERCDIDHHIPYNHDDPTAGGPTALWNTEPACRTHHRLKTLTGWRITHHPDRTATFTSPLGRDTYRAAPAITDPTEWANNRAADDEDLDEEPPF</sequence>
<feature type="compositionally biased region" description="Acidic residues" evidence="1">
    <location>
        <begin position="382"/>
        <end position="396"/>
    </location>
</feature>
<dbReference type="Proteomes" id="UP000460221">
    <property type="component" value="Unassembled WGS sequence"/>
</dbReference>
<protein>
    <submittedName>
        <fullName evidence="3">DUF222 domain-containing protein</fullName>
    </submittedName>
</protein>
<feature type="compositionally biased region" description="Low complexity" evidence="1">
    <location>
        <begin position="1"/>
        <end position="14"/>
    </location>
</feature>
<dbReference type="EMBL" id="WLYK01000006">
    <property type="protein sequence ID" value="MTD15508.1"/>
    <property type="molecule type" value="Genomic_DNA"/>
</dbReference>
<dbReference type="Pfam" id="PF02720">
    <property type="entry name" value="DUF222"/>
    <property type="match status" value="1"/>
</dbReference>
<feature type="compositionally biased region" description="Polar residues" evidence="1">
    <location>
        <begin position="442"/>
        <end position="461"/>
    </location>
</feature>
<dbReference type="InterPro" id="IPR003615">
    <property type="entry name" value="HNH_nuc"/>
</dbReference>
<feature type="compositionally biased region" description="Polar residues" evidence="1">
    <location>
        <begin position="414"/>
        <end position="432"/>
    </location>
</feature>
<feature type="compositionally biased region" description="Low complexity" evidence="1">
    <location>
        <begin position="349"/>
        <end position="359"/>
    </location>
</feature>
<evidence type="ECO:0000256" key="1">
    <source>
        <dbReference type="SAM" id="MobiDB-lite"/>
    </source>
</evidence>
<evidence type="ECO:0000313" key="3">
    <source>
        <dbReference type="EMBL" id="MTD15508.1"/>
    </source>
</evidence>
<feature type="region of interest" description="Disordered" evidence="1">
    <location>
        <begin position="1"/>
        <end position="34"/>
    </location>
</feature>